<evidence type="ECO:0000313" key="6">
    <source>
        <dbReference type="Proteomes" id="UP000049222"/>
    </source>
</evidence>
<dbReference type="Gene3D" id="3.30.450.80">
    <property type="entry name" value="Transcription factor LuxR-like, autoinducer-binding domain"/>
    <property type="match status" value="1"/>
</dbReference>
<dbReference type="PRINTS" id="PR00038">
    <property type="entry name" value="HTHLUXR"/>
</dbReference>
<gene>
    <name evidence="5" type="primary">luxR</name>
    <name evidence="5" type="ORF">JDO7802_02724</name>
</gene>
<evidence type="ECO:0000256" key="3">
    <source>
        <dbReference type="ARBA" id="ARBA00023163"/>
    </source>
</evidence>
<dbReference type="SUPFAM" id="SSF75516">
    <property type="entry name" value="Pheromone-binding domain of LuxR-like quorum-sensing transcription factors"/>
    <property type="match status" value="1"/>
</dbReference>
<evidence type="ECO:0000259" key="4">
    <source>
        <dbReference type="PROSITE" id="PS50043"/>
    </source>
</evidence>
<dbReference type="EMBL" id="CXSU01000012">
    <property type="protein sequence ID" value="CTQ50698.1"/>
    <property type="molecule type" value="Genomic_DNA"/>
</dbReference>
<dbReference type="PROSITE" id="PS50043">
    <property type="entry name" value="HTH_LUXR_2"/>
    <property type="match status" value="1"/>
</dbReference>
<evidence type="ECO:0000256" key="2">
    <source>
        <dbReference type="ARBA" id="ARBA00023125"/>
    </source>
</evidence>
<evidence type="ECO:0000256" key="1">
    <source>
        <dbReference type="ARBA" id="ARBA00023015"/>
    </source>
</evidence>
<keyword evidence="2" id="KW-0238">DNA-binding</keyword>
<evidence type="ECO:0000313" key="5">
    <source>
        <dbReference type="EMBL" id="CTQ50698.1"/>
    </source>
</evidence>
<dbReference type="InterPro" id="IPR036388">
    <property type="entry name" value="WH-like_DNA-bd_sf"/>
</dbReference>
<sequence length="288" mass="32049">MAPCPIVHRFPASSLDLWQSIAIGSGKATLGGIVARKSTDTDAFLLEMTRQTDLAVVWQMLQDRMLAYGFDRVLYAATRFRTDYSAGDIRDAFILTNYPKSFTEEYLDGGLFRDAPMVRWAMENTGCLSWSEIARDAREGRLSPEVMRVVAYNLAHGVTAGYGISFPRVSARTGHGVGLASTQMTQAQVDALWSKKGNEIEMINNVAHLTLLSLPHGLHGRHLTDRQREVLELVADGKTIQDVAVLMERNPATVEKHLRLAREALDVETTAQAILKIGNQNLFFRYHG</sequence>
<dbReference type="AlphaFoldDB" id="A0A0M6YK10"/>
<dbReference type="InterPro" id="IPR016032">
    <property type="entry name" value="Sig_transdc_resp-reg_C-effctor"/>
</dbReference>
<accession>A0A0M6YK10</accession>
<dbReference type="Pfam" id="PF08281">
    <property type="entry name" value="Sigma70_r4_2"/>
    <property type="match status" value="1"/>
</dbReference>
<dbReference type="InterPro" id="IPR036693">
    <property type="entry name" value="TF_LuxR_autoind-bd_dom_sf"/>
</dbReference>
<keyword evidence="6" id="KW-1185">Reference proteome</keyword>
<keyword evidence="1" id="KW-0805">Transcription regulation</keyword>
<feature type="domain" description="HTH luxR-type" evidence="4">
    <location>
        <begin position="216"/>
        <end position="281"/>
    </location>
</feature>
<dbReference type="STRING" id="420998.JDO7802_02724"/>
<dbReference type="SMART" id="SM00421">
    <property type="entry name" value="HTH_LUXR"/>
    <property type="match status" value="1"/>
</dbReference>
<dbReference type="Proteomes" id="UP000049222">
    <property type="component" value="Unassembled WGS sequence"/>
</dbReference>
<keyword evidence="3" id="KW-0804">Transcription</keyword>
<reference evidence="5 6" key="1">
    <citation type="submission" date="2015-07" db="EMBL/GenBank/DDBJ databases">
        <authorList>
            <person name="Noorani M."/>
        </authorList>
    </citation>
    <scope>NUCLEOTIDE SEQUENCE [LARGE SCALE GENOMIC DNA]</scope>
    <source>
        <strain evidence="5 6">CECT 7802</strain>
    </source>
</reference>
<dbReference type="CDD" id="cd06170">
    <property type="entry name" value="LuxR_C_like"/>
    <property type="match status" value="1"/>
</dbReference>
<protein>
    <submittedName>
        <fullName evidence="5">Transcriptional activator protein LuxR</fullName>
    </submittedName>
</protein>
<dbReference type="InterPro" id="IPR013249">
    <property type="entry name" value="RNA_pol_sigma70_r4_t2"/>
</dbReference>
<dbReference type="InterPro" id="IPR005143">
    <property type="entry name" value="TF_LuxR_autoind-bd_dom"/>
</dbReference>
<dbReference type="SUPFAM" id="SSF46894">
    <property type="entry name" value="C-terminal effector domain of the bipartite response regulators"/>
    <property type="match status" value="1"/>
</dbReference>
<name>A0A0M6YK10_9RHOB</name>
<organism evidence="5 6">
    <name type="scientific">Jannaschia donghaensis</name>
    <dbReference type="NCBI Taxonomy" id="420998"/>
    <lineage>
        <taxon>Bacteria</taxon>
        <taxon>Pseudomonadati</taxon>
        <taxon>Pseudomonadota</taxon>
        <taxon>Alphaproteobacteria</taxon>
        <taxon>Rhodobacterales</taxon>
        <taxon>Roseobacteraceae</taxon>
        <taxon>Jannaschia</taxon>
    </lineage>
</organism>
<dbReference type="Pfam" id="PF03472">
    <property type="entry name" value="Autoind_bind"/>
    <property type="match status" value="1"/>
</dbReference>
<dbReference type="GO" id="GO:0016987">
    <property type="term" value="F:sigma factor activity"/>
    <property type="evidence" value="ECO:0007669"/>
    <property type="project" value="InterPro"/>
</dbReference>
<dbReference type="GO" id="GO:0003677">
    <property type="term" value="F:DNA binding"/>
    <property type="evidence" value="ECO:0007669"/>
    <property type="project" value="UniProtKB-KW"/>
</dbReference>
<dbReference type="GO" id="GO:0006352">
    <property type="term" value="P:DNA-templated transcription initiation"/>
    <property type="evidence" value="ECO:0007669"/>
    <property type="project" value="InterPro"/>
</dbReference>
<dbReference type="InterPro" id="IPR000792">
    <property type="entry name" value="Tscrpt_reg_LuxR_C"/>
</dbReference>
<proteinExistence type="predicted"/>
<dbReference type="Gene3D" id="1.10.10.10">
    <property type="entry name" value="Winged helix-like DNA-binding domain superfamily/Winged helix DNA-binding domain"/>
    <property type="match status" value="1"/>
</dbReference>